<evidence type="ECO:0000256" key="3">
    <source>
        <dbReference type="ARBA" id="ARBA00022692"/>
    </source>
</evidence>
<dbReference type="PANTHER" id="PTHR30093">
    <property type="entry name" value="GENERAL SECRETION PATHWAY PROTEIN G"/>
    <property type="match status" value="1"/>
</dbReference>
<dbReference type="GO" id="GO:0016020">
    <property type="term" value="C:membrane"/>
    <property type="evidence" value="ECO:0007669"/>
    <property type="project" value="UniProtKB-SubCell"/>
</dbReference>
<gene>
    <name evidence="7" type="ORF">COT51_03880</name>
</gene>
<evidence type="ECO:0008006" key="9">
    <source>
        <dbReference type="Google" id="ProtNLM"/>
    </source>
</evidence>
<evidence type="ECO:0000313" key="8">
    <source>
        <dbReference type="Proteomes" id="UP000231098"/>
    </source>
</evidence>
<name>A0A2H0X8Q8_UNCKA</name>
<keyword evidence="5 6" id="KW-0472">Membrane</keyword>
<dbReference type="Gene3D" id="3.30.700.10">
    <property type="entry name" value="Glycoprotein, Type 4 Pilin"/>
    <property type="match status" value="1"/>
</dbReference>
<dbReference type="Pfam" id="PF07963">
    <property type="entry name" value="N_methyl"/>
    <property type="match status" value="1"/>
</dbReference>
<keyword evidence="3 6" id="KW-0812">Transmembrane</keyword>
<accession>A0A2H0X8Q8</accession>
<evidence type="ECO:0000256" key="6">
    <source>
        <dbReference type="SAM" id="Phobius"/>
    </source>
</evidence>
<evidence type="ECO:0000256" key="1">
    <source>
        <dbReference type="ARBA" id="ARBA00004167"/>
    </source>
</evidence>
<evidence type="ECO:0000256" key="2">
    <source>
        <dbReference type="ARBA" id="ARBA00022481"/>
    </source>
</evidence>
<sequence length="176" mass="18980">MPAKKGFTLIELLVVIAIISVMMSAVIVSVNPSKRIAEAKDSNRLTHMNQIVSALEAYRLRNGQYPAISADACCDGWDQGPCNGSGTFIDLLRTTGFLKIVPVDPTTTTGTGCYGYGYYRYPAGSSGCSTARGAFYVLGVRNMESVTGAHPSSPGWSCPSRNWQGEYEWVTGSFEN</sequence>
<dbReference type="PROSITE" id="PS00409">
    <property type="entry name" value="PROKAR_NTER_METHYL"/>
    <property type="match status" value="1"/>
</dbReference>
<evidence type="ECO:0000313" key="7">
    <source>
        <dbReference type="EMBL" id="PIS21225.1"/>
    </source>
</evidence>
<evidence type="ECO:0000256" key="4">
    <source>
        <dbReference type="ARBA" id="ARBA00022989"/>
    </source>
</evidence>
<proteinExistence type="predicted"/>
<keyword evidence="4 6" id="KW-1133">Transmembrane helix</keyword>
<dbReference type="NCBIfam" id="TIGR02532">
    <property type="entry name" value="IV_pilin_GFxxxE"/>
    <property type="match status" value="1"/>
</dbReference>
<protein>
    <recommendedName>
        <fullName evidence="9">Type II secretion system protein GspG C-terminal domain-containing protein</fullName>
    </recommendedName>
</protein>
<dbReference type="PANTHER" id="PTHR30093:SF44">
    <property type="entry name" value="TYPE II SECRETION SYSTEM CORE PROTEIN G"/>
    <property type="match status" value="1"/>
</dbReference>
<keyword evidence="2" id="KW-0488">Methylation</keyword>
<dbReference type="InterPro" id="IPR045584">
    <property type="entry name" value="Pilin-like"/>
</dbReference>
<comment type="caution">
    <text evidence="7">The sequence shown here is derived from an EMBL/GenBank/DDBJ whole genome shotgun (WGS) entry which is preliminary data.</text>
</comment>
<dbReference type="InterPro" id="IPR012902">
    <property type="entry name" value="N_methyl_site"/>
</dbReference>
<dbReference type="Proteomes" id="UP000231098">
    <property type="component" value="Unassembled WGS sequence"/>
</dbReference>
<organism evidence="7 8">
    <name type="scientific">candidate division WWE3 bacterium CG08_land_8_20_14_0_20_41_15</name>
    <dbReference type="NCBI Taxonomy" id="1975086"/>
    <lineage>
        <taxon>Bacteria</taxon>
        <taxon>Katanobacteria</taxon>
    </lineage>
</organism>
<feature type="transmembrane region" description="Helical" evidence="6">
    <location>
        <begin position="6"/>
        <end position="30"/>
    </location>
</feature>
<evidence type="ECO:0000256" key="5">
    <source>
        <dbReference type="ARBA" id="ARBA00023136"/>
    </source>
</evidence>
<reference evidence="8" key="1">
    <citation type="submission" date="2017-09" db="EMBL/GenBank/DDBJ databases">
        <title>Depth-based differentiation of microbial function through sediment-hosted aquifers and enrichment of novel symbionts in the deep terrestrial subsurface.</title>
        <authorList>
            <person name="Probst A.J."/>
            <person name="Ladd B."/>
            <person name="Jarett J.K."/>
            <person name="Geller-Mcgrath D.E."/>
            <person name="Sieber C.M.K."/>
            <person name="Emerson J.B."/>
            <person name="Anantharaman K."/>
            <person name="Thomas B.C."/>
            <person name="Malmstrom R."/>
            <person name="Stieglmeier M."/>
            <person name="Klingl A."/>
            <person name="Woyke T."/>
            <person name="Ryan C.M."/>
            <person name="Banfield J.F."/>
        </authorList>
    </citation>
    <scope>NUCLEOTIDE SEQUENCE [LARGE SCALE GENOMIC DNA]</scope>
</reference>
<dbReference type="EMBL" id="PEYV01000063">
    <property type="protein sequence ID" value="PIS21225.1"/>
    <property type="molecule type" value="Genomic_DNA"/>
</dbReference>
<dbReference type="AlphaFoldDB" id="A0A2H0X8Q8"/>
<comment type="subcellular location">
    <subcellularLocation>
        <location evidence="1">Membrane</location>
        <topology evidence="1">Single-pass membrane protein</topology>
    </subcellularLocation>
</comment>
<dbReference type="SUPFAM" id="SSF54523">
    <property type="entry name" value="Pili subunits"/>
    <property type="match status" value="1"/>
</dbReference>